<dbReference type="SUPFAM" id="SSF55486">
    <property type="entry name" value="Metalloproteases ('zincins'), catalytic domain"/>
    <property type="match status" value="1"/>
</dbReference>
<evidence type="ECO:0000256" key="3">
    <source>
        <dbReference type="SAM" id="SignalP"/>
    </source>
</evidence>
<feature type="region of interest" description="Disordered" evidence="1">
    <location>
        <begin position="569"/>
        <end position="637"/>
    </location>
</feature>
<accession>A0A1Z5JLJ0</accession>
<comment type="caution">
    <text evidence="5">The sequence shown here is derived from an EMBL/GenBank/DDBJ whole genome shotgun (WGS) entry which is preliminary data.</text>
</comment>
<reference evidence="5 6" key="1">
    <citation type="journal article" date="2015" name="Plant Cell">
        <title>Oil accumulation by the oleaginous diatom Fistulifera solaris as revealed by the genome and transcriptome.</title>
        <authorList>
            <person name="Tanaka T."/>
            <person name="Maeda Y."/>
            <person name="Veluchamy A."/>
            <person name="Tanaka M."/>
            <person name="Abida H."/>
            <person name="Marechal E."/>
            <person name="Bowler C."/>
            <person name="Muto M."/>
            <person name="Sunaga Y."/>
            <person name="Tanaka M."/>
            <person name="Yoshino T."/>
            <person name="Taniguchi T."/>
            <person name="Fukuda Y."/>
            <person name="Nemoto M."/>
            <person name="Matsumoto M."/>
            <person name="Wong P.S."/>
            <person name="Aburatani S."/>
            <person name="Fujibuchi W."/>
        </authorList>
    </citation>
    <scope>NUCLEOTIDE SEQUENCE [LARGE SCALE GENOMIC DNA]</scope>
    <source>
        <strain evidence="5 6">JPCC DA0580</strain>
    </source>
</reference>
<gene>
    <name evidence="5" type="ORF">FisN_29Lh094</name>
</gene>
<evidence type="ECO:0000259" key="4">
    <source>
        <dbReference type="Pfam" id="PF05548"/>
    </source>
</evidence>
<sequence length="637" mass="71360">MTLFRALSKLLLLIFLHGAWSEHVCQLYLNTVQYYPFRQEETIGCQSHGSFPYEVKNLSKETLHSLRSRLLNYELIWVSIRDEWIDNTTVTVPTNMTLSTISSLNEERRQLSKTSGIYQILMLRIIALDSEPDLSSEQLYNLTFVDDASLRGQMEKCSFGKLQIVPTKYGVMDVRVQRNATNTQHVLLVEDAYQVAKTLVNEDVDTILDLVDGVMVVVPPGTLGGWTAFGWFNGKHTSFNNLWAGYLGATMHEIGHNLGLPHAYENGVEYEDHTGYMGTAPQQMHFPQKCYNAPNHWHLGWYSRTLEIDGDALTSPTNVKLAAFVDYDMATDEHYVIIKLRDYYMQYNRATKFNVDTSEMRDMVTIVESGDHKTNLVAGLDSQSRYWQSPIGIVVEVCRFDDSSEPNYVELNIGLSKTDCGFAWTQEPSTFPIPRPFLFPTLSPKPLDQQILTSTSPTLAPSVVPTIHPITSPHHAAIEPVIPSQTPTSVKETNPAPHTDIADKGQSEGSTFNPATNTSASDVGPTASQEQEPIKRVKPLFAVQIMLVVLAGALFVVIMLILRMRCKRRKGRAEERSATKQNNGVSEDANQSKSDEAIVCSVKSDSLTDKSPNTSLDTFDEESNGNLDSDEKFKPCR</sequence>
<proteinExistence type="predicted"/>
<dbReference type="EMBL" id="BDSP01000084">
    <property type="protein sequence ID" value="GAX14880.1"/>
    <property type="molecule type" value="Genomic_DNA"/>
</dbReference>
<dbReference type="AlphaFoldDB" id="A0A1Z5JLJ0"/>
<protein>
    <recommendedName>
        <fullName evidence="4">Peptidase M11 gametolysin domain-containing protein</fullName>
    </recommendedName>
</protein>
<feature type="compositionally biased region" description="Polar residues" evidence="1">
    <location>
        <begin position="579"/>
        <end position="592"/>
    </location>
</feature>
<keyword evidence="6" id="KW-1185">Reference proteome</keyword>
<dbReference type="OrthoDB" id="49378at2759"/>
<keyword evidence="2" id="KW-0812">Transmembrane</keyword>
<feature type="domain" description="Peptidase M11 gametolysin" evidence="4">
    <location>
        <begin position="150"/>
        <end position="353"/>
    </location>
</feature>
<evidence type="ECO:0000313" key="5">
    <source>
        <dbReference type="EMBL" id="GAX14880.1"/>
    </source>
</evidence>
<feature type="chain" id="PRO_5012238729" description="Peptidase M11 gametolysin domain-containing protein" evidence="3">
    <location>
        <begin position="22"/>
        <end position="637"/>
    </location>
</feature>
<organism evidence="5 6">
    <name type="scientific">Fistulifera solaris</name>
    <name type="common">Oleaginous diatom</name>
    <dbReference type="NCBI Taxonomy" id="1519565"/>
    <lineage>
        <taxon>Eukaryota</taxon>
        <taxon>Sar</taxon>
        <taxon>Stramenopiles</taxon>
        <taxon>Ochrophyta</taxon>
        <taxon>Bacillariophyta</taxon>
        <taxon>Bacillariophyceae</taxon>
        <taxon>Bacillariophycidae</taxon>
        <taxon>Naviculales</taxon>
        <taxon>Naviculaceae</taxon>
        <taxon>Fistulifera</taxon>
    </lineage>
</organism>
<name>A0A1Z5JLJ0_FISSO</name>
<dbReference type="InParanoid" id="A0A1Z5JLJ0"/>
<keyword evidence="3" id="KW-0732">Signal</keyword>
<evidence type="ECO:0000256" key="1">
    <source>
        <dbReference type="SAM" id="MobiDB-lite"/>
    </source>
</evidence>
<dbReference type="Pfam" id="PF05548">
    <property type="entry name" value="Peptidase_M11"/>
    <property type="match status" value="1"/>
</dbReference>
<dbReference type="Proteomes" id="UP000198406">
    <property type="component" value="Unassembled WGS sequence"/>
</dbReference>
<evidence type="ECO:0000313" key="6">
    <source>
        <dbReference type="Proteomes" id="UP000198406"/>
    </source>
</evidence>
<feature type="signal peptide" evidence="3">
    <location>
        <begin position="1"/>
        <end position="21"/>
    </location>
</feature>
<feature type="transmembrane region" description="Helical" evidence="2">
    <location>
        <begin position="541"/>
        <end position="562"/>
    </location>
</feature>
<feature type="compositionally biased region" description="Polar residues" evidence="1">
    <location>
        <begin position="603"/>
        <end position="617"/>
    </location>
</feature>
<keyword evidence="2" id="KW-1133">Transmembrane helix</keyword>
<feature type="region of interest" description="Disordered" evidence="1">
    <location>
        <begin position="485"/>
        <end position="532"/>
    </location>
</feature>
<keyword evidence="2" id="KW-0472">Membrane</keyword>
<feature type="compositionally biased region" description="Polar residues" evidence="1">
    <location>
        <begin position="507"/>
        <end position="531"/>
    </location>
</feature>
<evidence type="ECO:0000256" key="2">
    <source>
        <dbReference type="SAM" id="Phobius"/>
    </source>
</evidence>
<dbReference type="InterPro" id="IPR008752">
    <property type="entry name" value="Peptidase_M11"/>
</dbReference>